<sequence length="68" mass="7412">MLFFFFLVLSILPIPWVKLLKPINPSLLSSTSSQILLGGRGGGIDLTFVVGSTSSQFPIEYESLLLVI</sequence>
<evidence type="ECO:0000256" key="1">
    <source>
        <dbReference type="SAM" id="SignalP"/>
    </source>
</evidence>
<evidence type="ECO:0000313" key="2">
    <source>
        <dbReference type="EMBL" id="ALL40599.1"/>
    </source>
</evidence>
<accession>A0A0S1MI91</accession>
<organism evidence="2">
    <name type="scientific">Phakopsora pachyrhizi</name>
    <name type="common">Asian soybean rust disease fungus</name>
    <dbReference type="NCBI Taxonomy" id="170000"/>
    <lineage>
        <taxon>Eukaryota</taxon>
        <taxon>Fungi</taxon>
        <taxon>Dikarya</taxon>
        <taxon>Basidiomycota</taxon>
        <taxon>Pucciniomycotina</taxon>
        <taxon>Pucciniomycetes</taxon>
        <taxon>Pucciniales</taxon>
        <taxon>Phakopsoraceae</taxon>
        <taxon>Phakopsora</taxon>
    </lineage>
</organism>
<reference evidence="2" key="1">
    <citation type="submission" date="2015-07" db="EMBL/GenBank/DDBJ databases">
        <title>Elucidating the P. pachyrhizi secretome and potential effectors.</title>
        <authorList>
            <person name="de Carvalho M.C.C.G."/>
            <person name="Nascimento L.C."/>
            <person name="Darben L.M."/>
            <person name="Polizel-Podanosqui A.M."/>
            <person name="Lopes-Caitar V.S."/>
            <person name="Rocha C.S."/>
            <person name="Qi M."/>
            <person name="Carazolle M."/>
            <person name="Kuwahara M.K."/>
            <person name="Pereira G.A.G."/>
            <person name="Abdelnoor R.V."/>
            <person name="Whitham S.A."/>
            <person name="Marcelino-Guimaraes F.C."/>
        </authorList>
    </citation>
    <scope>NUCLEOTIDE SEQUENCE</scope>
</reference>
<dbReference type="AlphaFoldDB" id="A0A0S1MI91"/>
<evidence type="ECO:0008006" key="3">
    <source>
        <dbReference type="Google" id="ProtNLM"/>
    </source>
</evidence>
<protein>
    <recommendedName>
        <fullName evidence="3">Secreted protein</fullName>
    </recommendedName>
</protein>
<feature type="signal peptide" evidence="1">
    <location>
        <begin position="1"/>
        <end position="19"/>
    </location>
</feature>
<feature type="chain" id="PRO_5006589245" description="Secreted protein" evidence="1">
    <location>
        <begin position="20"/>
        <end position="68"/>
    </location>
</feature>
<proteinExistence type="evidence at transcript level"/>
<name>A0A0S1MI91_PHAPC</name>
<keyword evidence="1" id="KW-0732">Signal</keyword>
<dbReference type="EMBL" id="KT246508">
    <property type="protein sequence ID" value="ALL40599.1"/>
    <property type="molecule type" value="mRNA"/>
</dbReference>